<dbReference type="GO" id="GO:0004177">
    <property type="term" value="F:aminopeptidase activity"/>
    <property type="evidence" value="ECO:0007669"/>
    <property type="project" value="UniProtKB-KW"/>
</dbReference>
<dbReference type="Proteomes" id="UP000248214">
    <property type="component" value="Unassembled WGS sequence"/>
</dbReference>
<comment type="caution">
    <text evidence="1">The sequence shown here is derived from an EMBL/GenBank/DDBJ whole genome shotgun (WGS) entry which is preliminary data.</text>
</comment>
<gene>
    <name evidence="1" type="ORF">CR194_09585</name>
</gene>
<dbReference type="InterPro" id="IPR036410">
    <property type="entry name" value="HSP_DnaJ_Cys-rich_dom_sf"/>
</dbReference>
<evidence type="ECO:0000313" key="2">
    <source>
        <dbReference type="Proteomes" id="UP000248214"/>
    </source>
</evidence>
<evidence type="ECO:0000313" key="1">
    <source>
        <dbReference type="EMBL" id="PYZ93418.1"/>
    </source>
</evidence>
<sequence length="70" mass="8119">MGLFQAIAQWNTARQEKLLNEMKERGDCPDCYGRGFTIPTSEYYISPDHFECPSCNGSGRYVDWNNNTYQ</sequence>
<name>A0A323TED3_9BACI</name>
<dbReference type="Gene3D" id="6.20.20.10">
    <property type="match status" value="1"/>
</dbReference>
<reference evidence="1 2" key="1">
    <citation type="submission" date="2017-10" db="EMBL/GenBank/DDBJ databases">
        <title>Bacillus sp. nov., a halophilic bacterium isolated from a Keqin Lake.</title>
        <authorList>
            <person name="Wang H."/>
        </authorList>
    </citation>
    <scope>NUCLEOTIDE SEQUENCE [LARGE SCALE GENOMIC DNA]</scope>
    <source>
        <strain evidence="1 2">KQ-12</strain>
    </source>
</reference>
<dbReference type="AlphaFoldDB" id="A0A323TED3"/>
<dbReference type="EMBL" id="PDOD01000002">
    <property type="protein sequence ID" value="PYZ93418.1"/>
    <property type="molecule type" value="Genomic_DNA"/>
</dbReference>
<organism evidence="1 2">
    <name type="scientific">Salipaludibacillus keqinensis</name>
    <dbReference type="NCBI Taxonomy" id="2045207"/>
    <lineage>
        <taxon>Bacteria</taxon>
        <taxon>Bacillati</taxon>
        <taxon>Bacillota</taxon>
        <taxon>Bacilli</taxon>
        <taxon>Bacillales</taxon>
        <taxon>Bacillaceae</taxon>
    </lineage>
</organism>
<dbReference type="SUPFAM" id="SSF57938">
    <property type="entry name" value="DnaJ/Hsp40 cysteine-rich domain"/>
    <property type="match status" value="1"/>
</dbReference>
<accession>A0A323TED3</accession>
<keyword evidence="1" id="KW-0645">Protease</keyword>
<protein>
    <submittedName>
        <fullName evidence="1">Methionine aminopeptidase</fullName>
    </submittedName>
</protein>
<dbReference type="RefSeq" id="WP_110609450.1">
    <property type="nucleotide sequence ID" value="NZ_PDOD01000002.1"/>
</dbReference>
<proteinExistence type="predicted"/>
<dbReference type="OrthoDB" id="2882832at2"/>
<keyword evidence="2" id="KW-1185">Reference proteome</keyword>
<keyword evidence="1" id="KW-0378">Hydrolase</keyword>
<keyword evidence="1" id="KW-0031">Aminopeptidase</keyword>